<organism evidence="1">
    <name type="scientific">Escherichia coli</name>
    <dbReference type="NCBI Taxonomy" id="562"/>
    <lineage>
        <taxon>Bacteria</taxon>
        <taxon>Pseudomonadati</taxon>
        <taxon>Pseudomonadota</taxon>
        <taxon>Gammaproteobacteria</taxon>
        <taxon>Enterobacterales</taxon>
        <taxon>Enterobacteriaceae</taxon>
        <taxon>Escherichia</taxon>
    </lineage>
</organism>
<dbReference type="Proteomes" id="UP000288730">
    <property type="component" value="Unassembled WGS sequence"/>
</dbReference>
<dbReference type="AlphaFoldDB" id="A0A1U9U2R8"/>
<reference evidence="1" key="1">
    <citation type="journal article" date="2018" name="Genome Biol.">
        <title>SKESA: strategic k-mer extension for scrupulous assemblies.</title>
        <authorList>
            <person name="Souvorov A."/>
            <person name="Agarwala R."/>
            <person name="Lipman D.J."/>
        </authorList>
    </citation>
    <scope>NUCLEOTIDE SEQUENCE [LARGE SCALE GENOMIC DNA]</scope>
    <source>
        <strain evidence="1">C0382</strain>
    </source>
</reference>
<accession>A0A1U9U2R8</accession>
<sequence length="71" mass="8243">MRFFYAFFGFSSSDKSFRLADALCQTDRIVINVNKTRTIGYKERVCVSSPWRVVLDFLLAPAPCWNMRGKN</sequence>
<comment type="caution">
    <text evidence="1">The sequence shown here is derived from an EMBL/GenBank/DDBJ whole genome shotgun (WGS) entry which is preliminary data.</text>
</comment>
<evidence type="ECO:0000313" key="3">
    <source>
        <dbReference type="Proteomes" id="UP000288730"/>
    </source>
</evidence>
<dbReference type="Proteomes" id="UP000843571">
    <property type="component" value="Unassembled WGS sequence"/>
</dbReference>
<dbReference type="EMBL" id="DABCJL010000001">
    <property type="protein sequence ID" value="HAH7766858.1"/>
    <property type="molecule type" value="Genomic_DNA"/>
</dbReference>
<reference evidence="1" key="3">
    <citation type="submission" date="2020-01" db="EMBL/GenBank/DDBJ databases">
        <authorList>
            <consortium name="NCBI Pathogen Detection Project"/>
        </authorList>
    </citation>
    <scope>NUCLEOTIDE SEQUENCE</scope>
    <source>
        <strain evidence="1">C0382</strain>
    </source>
</reference>
<evidence type="ECO:0000313" key="1">
    <source>
        <dbReference type="EMBL" id="HAH7766858.1"/>
    </source>
</evidence>
<reference evidence="2 3" key="2">
    <citation type="submission" date="2019-01" db="EMBL/GenBank/DDBJ databases">
        <title>Genomic analysis of febrile catheter-associated UTI E. coli isolates.</title>
        <authorList>
            <person name="Potter R."/>
            <person name="Zou Z."/>
            <person name="Henderson J."/>
            <person name="Dantas G."/>
        </authorList>
    </citation>
    <scope>NUCLEOTIDE SEQUENCE [LARGE SCALE GENOMIC DNA]</scope>
    <source>
        <strain evidence="2 3">29_CAASB</strain>
    </source>
</reference>
<name>A0A1U9U2R8_ECOLX</name>
<gene>
    <name evidence="2" type="ORF">EPS76_04725</name>
    <name evidence="1" type="ORF">HIE29_000183</name>
</gene>
<evidence type="ECO:0000313" key="2">
    <source>
        <dbReference type="EMBL" id="RXD17521.1"/>
    </source>
</evidence>
<protein>
    <submittedName>
        <fullName evidence="1">Uncharacterized protein</fullName>
    </submittedName>
</protein>
<dbReference type="EMBL" id="SCJN01000021">
    <property type="protein sequence ID" value="RXD17521.1"/>
    <property type="molecule type" value="Genomic_DNA"/>
</dbReference>
<proteinExistence type="predicted"/>